<dbReference type="Proteomes" id="UP000674143">
    <property type="component" value="Unassembled WGS sequence"/>
</dbReference>
<evidence type="ECO:0000313" key="3">
    <source>
        <dbReference type="Proteomes" id="UP000674143"/>
    </source>
</evidence>
<reference evidence="3" key="1">
    <citation type="journal article" date="2021" name="Microbiol. Resour. Announc.">
        <title>LGAAP: Leishmaniinae Genome Assembly and Annotation Pipeline.</title>
        <authorList>
            <person name="Almutairi H."/>
            <person name="Urbaniak M.D."/>
            <person name="Bates M.D."/>
            <person name="Jariyapan N."/>
            <person name="Kwakye-Nuako G."/>
            <person name="Thomaz-Soccol V."/>
            <person name="Al-Salem W.S."/>
            <person name="Dillon R.J."/>
            <person name="Bates P.A."/>
            <person name="Gatherer D."/>
        </authorList>
    </citation>
    <scope>NUCLEOTIDE SEQUENCE [LARGE SCALE GENOMIC DNA]</scope>
</reference>
<feature type="region of interest" description="Disordered" evidence="1">
    <location>
        <begin position="35"/>
        <end position="67"/>
    </location>
</feature>
<evidence type="ECO:0000256" key="1">
    <source>
        <dbReference type="SAM" id="MobiDB-lite"/>
    </source>
</evidence>
<dbReference type="RefSeq" id="XP_067062096.1">
    <property type="nucleotide sequence ID" value="XM_067206159.1"/>
</dbReference>
<keyword evidence="3" id="KW-1185">Reference proteome</keyword>
<gene>
    <name evidence="2" type="ORF">LSCM4_04170</name>
</gene>
<sequence>MKRSQIPFEQRAVRRGLTYTPPERQRLLSIRSCRTSKRRLTDERQPSSARSSSSGKGSLRGRRGVDCGRLSTQSGWLNWMHARPASGDPAPDLAPSWMPTCAHWHASTAHCTWRCYGIGRRLSLLCPRRPFP</sequence>
<name>A0A836HF25_9TRYP</name>
<feature type="region of interest" description="Disordered" evidence="1">
    <location>
        <begin position="1"/>
        <end position="20"/>
    </location>
</feature>
<protein>
    <submittedName>
        <fullName evidence="2">Uncharacterized protein</fullName>
    </submittedName>
</protein>
<dbReference type="EMBL" id="JAFHLR010000027">
    <property type="protein sequence ID" value="KAG5475588.1"/>
    <property type="molecule type" value="Genomic_DNA"/>
</dbReference>
<organism evidence="2 3">
    <name type="scientific">Leishmania orientalis</name>
    <dbReference type="NCBI Taxonomy" id="2249476"/>
    <lineage>
        <taxon>Eukaryota</taxon>
        <taxon>Discoba</taxon>
        <taxon>Euglenozoa</taxon>
        <taxon>Kinetoplastea</taxon>
        <taxon>Metakinetoplastina</taxon>
        <taxon>Trypanosomatida</taxon>
        <taxon>Trypanosomatidae</taxon>
        <taxon>Leishmaniinae</taxon>
        <taxon>Leishmania</taxon>
    </lineage>
</organism>
<feature type="compositionally biased region" description="Low complexity" evidence="1">
    <location>
        <begin position="47"/>
        <end position="57"/>
    </location>
</feature>
<proteinExistence type="predicted"/>
<comment type="caution">
    <text evidence="2">The sequence shown here is derived from an EMBL/GenBank/DDBJ whole genome shotgun (WGS) entry which is preliminary data.</text>
</comment>
<dbReference type="GeneID" id="92360093"/>
<accession>A0A836HF25</accession>
<evidence type="ECO:0000313" key="2">
    <source>
        <dbReference type="EMBL" id="KAG5475588.1"/>
    </source>
</evidence>
<reference evidence="3" key="2">
    <citation type="journal article" date="2021" name="Sci. Data">
        <title>Chromosome-scale genome sequencing, assembly and annotation of six genomes from subfamily Leishmaniinae.</title>
        <authorList>
            <person name="Almutairi H."/>
            <person name="Urbaniak M.D."/>
            <person name="Bates M.D."/>
            <person name="Jariyapan N."/>
            <person name="Kwakye-Nuako G."/>
            <person name="Thomaz Soccol V."/>
            <person name="Al-Salem W.S."/>
            <person name="Dillon R.J."/>
            <person name="Bates P.A."/>
            <person name="Gatherer D."/>
        </authorList>
    </citation>
    <scope>NUCLEOTIDE SEQUENCE [LARGE SCALE GENOMIC DNA]</scope>
</reference>
<dbReference type="AlphaFoldDB" id="A0A836HF25"/>
<dbReference type="KEGG" id="loi:92360093"/>